<dbReference type="Pfam" id="PF00015">
    <property type="entry name" value="MCPsignal"/>
    <property type="match status" value="1"/>
</dbReference>
<dbReference type="Gene3D" id="3.30.450.20">
    <property type="entry name" value="PAS domain"/>
    <property type="match status" value="2"/>
</dbReference>
<keyword evidence="5 10" id="KW-1133">Transmembrane helix</keyword>
<dbReference type="Pfam" id="PF02743">
    <property type="entry name" value="dCache_1"/>
    <property type="match status" value="1"/>
</dbReference>
<dbReference type="InterPro" id="IPR033479">
    <property type="entry name" value="dCache_1"/>
</dbReference>
<feature type="transmembrane region" description="Helical" evidence="10">
    <location>
        <begin position="294"/>
        <end position="320"/>
    </location>
</feature>
<dbReference type="InterPro" id="IPR029151">
    <property type="entry name" value="Sensor-like_sf"/>
</dbReference>
<accession>A0A6L7DHM7</accession>
<evidence type="ECO:0000256" key="2">
    <source>
        <dbReference type="ARBA" id="ARBA00022475"/>
    </source>
</evidence>
<evidence type="ECO:0000256" key="3">
    <source>
        <dbReference type="ARBA" id="ARBA00022500"/>
    </source>
</evidence>
<protein>
    <submittedName>
        <fullName evidence="12">Methyl-accepting chemotaxis protein</fullName>
    </submittedName>
</protein>
<dbReference type="Proteomes" id="UP000477070">
    <property type="component" value="Unassembled WGS sequence"/>
</dbReference>
<dbReference type="GO" id="GO:0006935">
    <property type="term" value="P:chemotaxis"/>
    <property type="evidence" value="ECO:0007669"/>
    <property type="project" value="UniProtKB-KW"/>
</dbReference>
<comment type="subcellular location">
    <subcellularLocation>
        <location evidence="1">Cell membrane</location>
        <topology evidence="1">Multi-pass membrane protein</topology>
    </subcellularLocation>
</comment>
<evidence type="ECO:0000256" key="1">
    <source>
        <dbReference type="ARBA" id="ARBA00004651"/>
    </source>
</evidence>
<dbReference type="GO" id="GO:0007165">
    <property type="term" value="P:signal transduction"/>
    <property type="evidence" value="ECO:0007669"/>
    <property type="project" value="UniProtKB-KW"/>
</dbReference>
<keyword evidence="2" id="KW-1003">Cell membrane</keyword>
<evidence type="ECO:0000256" key="6">
    <source>
        <dbReference type="ARBA" id="ARBA00023136"/>
    </source>
</evidence>
<evidence type="ECO:0000256" key="10">
    <source>
        <dbReference type="SAM" id="Phobius"/>
    </source>
</evidence>
<dbReference type="GO" id="GO:0004888">
    <property type="term" value="F:transmembrane signaling receptor activity"/>
    <property type="evidence" value="ECO:0007669"/>
    <property type="project" value="InterPro"/>
</dbReference>
<dbReference type="GO" id="GO:0005886">
    <property type="term" value="C:plasma membrane"/>
    <property type="evidence" value="ECO:0007669"/>
    <property type="project" value="UniProtKB-SubCell"/>
</dbReference>
<proteinExistence type="inferred from homology"/>
<dbReference type="InterPro" id="IPR004090">
    <property type="entry name" value="Chemotax_Me-accpt_rcpt"/>
</dbReference>
<evidence type="ECO:0000256" key="9">
    <source>
        <dbReference type="PROSITE-ProRule" id="PRU00284"/>
    </source>
</evidence>
<dbReference type="PRINTS" id="PR00260">
    <property type="entry name" value="CHEMTRNSDUCR"/>
</dbReference>
<feature type="domain" description="Methyl-accepting transducer" evidence="11">
    <location>
        <begin position="446"/>
        <end position="666"/>
    </location>
</feature>
<dbReference type="Gene3D" id="1.20.120.1530">
    <property type="match status" value="1"/>
</dbReference>
<dbReference type="EMBL" id="QBIU01000001">
    <property type="protein sequence ID" value="MWV69958.1"/>
    <property type="molecule type" value="Genomic_DNA"/>
</dbReference>
<comment type="similarity">
    <text evidence="8">Belongs to the methyl-accepting chemotaxis (MCP) protein family.</text>
</comment>
<dbReference type="SUPFAM" id="SSF58104">
    <property type="entry name" value="Methyl-accepting chemotaxis protein (MCP) signaling domain"/>
    <property type="match status" value="1"/>
</dbReference>
<evidence type="ECO:0000256" key="7">
    <source>
        <dbReference type="ARBA" id="ARBA00023224"/>
    </source>
</evidence>
<keyword evidence="6 10" id="KW-0472">Membrane</keyword>
<dbReference type="SMART" id="SM00283">
    <property type="entry name" value="MA"/>
    <property type="match status" value="1"/>
</dbReference>
<dbReference type="RefSeq" id="WP_118949297.1">
    <property type="nucleotide sequence ID" value="NZ_QBIU01000001.1"/>
</dbReference>
<evidence type="ECO:0000256" key="8">
    <source>
        <dbReference type="ARBA" id="ARBA00029447"/>
    </source>
</evidence>
<dbReference type="SUPFAM" id="SSF103190">
    <property type="entry name" value="Sensory domain-like"/>
    <property type="match status" value="1"/>
</dbReference>
<dbReference type="PANTHER" id="PTHR32089:SF112">
    <property type="entry name" value="LYSOZYME-LIKE PROTEIN-RELATED"/>
    <property type="match status" value="1"/>
</dbReference>
<keyword evidence="4 10" id="KW-0812">Transmembrane</keyword>
<keyword evidence="3" id="KW-0145">Chemotaxis</keyword>
<dbReference type="Gene3D" id="1.10.287.950">
    <property type="entry name" value="Methyl-accepting chemotaxis protein"/>
    <property type="match status" value="1"/>
</dbReference>
<keyword evidence="7 9" id="KW-0807">Transducer</keyword>
<name>A0A6L7DHM7_9HELI</name>
<feature type="transmembrane region" description="Helical" evidence="10">
    <location>
        <begin position="12"/>
        <end position="31"/>
    </location>
</feature>
<dbReference type="PROSITE" id="PS50111">
    <property type="entry name" value="CHEMOTAXIS_TRANSDUC_2"/>
    <property type="match status" value="1"/>
</dbReference>
<reference evidence="12 13" key="1">
    <citation type="submission" date="2019-12" db="EMBL/GenBank/DDBJ databases">
        <title>Multi-Generational Helicobacter saguini Isolates.</title>
        <authorList>
            <person name="Mannion A."/>
            <person name="Shen Z."/>
            <person name="Fox J.G."/>
        </authorList>
    </citation>
    <scope>NUCLEOTIDE SEQUENCE [LARGE SCALE GENOMIC DNA]</scope>
    <source>
        <strain evidence="13">16-048 (F4)</strain>
    </source>
</reference>
<sequence>MFKNMSLGSKLVICVTAIFVVIIASVSFFNYKKNTIEINDLYTGIQQVALAASYNTINISMGLEAKEHLHAIAKNILQIPRDDILTQRAFLNQAMQLTGYPLIFVVYDDGRGLMPSGNNTNLNDWDKFSTDLRTRPWYVKTKSVGSNDIAISVYKAVGGATDGKIVATATAPLMENGKFVGVVAFDSDVEVFQERLNAFKRPQLPSLTTFIADDTGKIVSHENKNLINVGDNKPLTSVEQALQAKLKESKEGRIDYLSSNGYMKIGYYKQMPFGWTIVSTAEQHDYTDALNDNLFSSLLVAIISLLIGAAVIFVFIKWAIAPVTQIKNLLLGFFKYLNYESKEAPKLVTITSKDEIGDTAEAINRNITRTKEHIEQDNALVVNALQAIDAAKAGSATKRIDLSGSNPNLNRLKDSVNELLELLCTAIGRDLHEINRVFDSYIKLDFSTEIQNASGRVDLVTNTLGKEIRAMLKTSASFATELESKSKDLEEAVKTLSESTNTQASSLEQTATAVEQITSSMQSVSGRTGEVIGQSEDIKNVIGIIRDIADQTNLLALNAAIEAARAGEHGRGFAVVADEVRKLAERTQKSLGEIEANTNILVQSINDMAESIKEQAAGIAQINEAISQLETITQKNVEIANHSQDISTAVDSVANKILEDVNKKKF</sequence>
<comment type="caution">
    <text evidence="12">The sequence shown here is derived from an EMBL/GenBank/DDBJ whole genome shotgun (WGS) entry which is preliminary data.</text>
</comment>
<evidence type="ECO:0000259" key="11">
    <source>
        <dbReference type="PROSITE" id="PS50111"/>
    </source>
</evidence>
<gene>
    <name evidence="12" type="ORF">DCO61_08080</name>
</gene>
<evidence type="ECO:0000256" key="4">
    <source>
        <dbReference type="ARBA" id="ARBA00022692"/>
    </source>
</evidence>
<organism evidence="12 13">
    <name type="scientific">Helicobacter saguini</name>
    <dbReference type="NCBI Taxonomy" id="1548018"/>
    <lineage>
        <taxon>Bacteria</taxon>
        <taxon>Pseudomonadati</taxon>
        <taxon>Campylobacterota</taxon>
        <taxon>Epsilonproteobacteria</taxon>
        <taxon>Campylobacterales</taxon>
        <taxon>Helicobacteraceae</taxon>
        <taxon>Helicobacter</taxon>
    </lineage>
</organism>
<dbReference type="PANTHER" id="PTHR32089">
    <property type="entry name" value="METHYL-ACCEPTING CHEMOTAXIS PROTEIN MCPB"/>
    <property type="match status" value="1"/>
</dbReference>
<evidence type="ECO:0000313" key="12">
    <source>
        <dbReference type="EMBL" id="MWV69958.1"/>
    </source>
</evidence>
<dbReference type="InterPro" id="IPR004089">
    <property type="entry name" value="MCPsignal_dom"/>
</dbReference>
<evidence type="ECO:0000256" key="5">
    <source>
        <dbReference type="ARBA" id="ARBA00022989"/>
    </source>
</evidence>
<dbReference type="AlphaFoldDB" id="A0A6L7DHM7"/>
<evidence type="ECO:0000313" key="13">
    <source>
        <dbReference type="Proteomes" id="UP000477070"/>
    </source>
</evidence>